<dbReference type="EMBL" id="CP104550">
    <property type="protein sequence ID" value="UXH32431.1"/>
    <property type="molecule type" value="Genomic_DNA"/>
</dbReference>
<dbReference type="Proteomes" id="UP001065373">
    <property type="component" value="Chromosome"/>
</dbReference>
<name>A0A9E7RVA3_METWO</name>
<dbReference type="KEGG" id="mwo:MWSIV6_0745"/>
<reference evidence="1 3" key="2">
    <citation type="submission" date="2023-12" db="EMBL/GenBank/DDBJ databases">
        <title>Phenotypic and Genomic Characterization of Methanothermobacter wolfeii Strain BSEL, a CO2-Capturing Archaeon with Minimal Nutrient Requirements.</title>
        <authorList>
            <person name="Ale Enriquez F."/>
            <person name="Ahring B.K."/>
        </authorList>
    </citation>
    <scope>NUCLEOTIDE SEQUENCE [LARGE SCALE GENOMIC DNA]</scope>
    <source>
        <strain evidence="1 3">BSEL-1</strain>
    </source>
</reference>
<dbReference type="Proteomes" id="UP001369247">
    <property type="component" value="Unassembled WGS sequence"/>
</dbReference>
<dbReference type="EMBL" id="JAXUHJ010000014">
    <property type="protein sequence ID" value="MEJ8543353.1"/>
    <property type="molecule type" value="Genomic_DNA"/>
</dbReference>
<dbReference type="RefSeq" id="WP_074358803.1">
    <property type="nucleotide sequence ID" value="NZ_CP104550.1"/>
</dbReference>
<dbReference type="AlphaFoldDB" id="A0A9E7RVA3"/>
<evidence type="ECO:0000313" key="2">
    <source>
        <dbReference type="EMBL" id="UXH32431.1"/>
    </source>
</evidence>
<dbReference type="GeneID" id="75106361"/>
<evidence type="ECO:0000313" key="1">
    <source>
        <dbReference type="EMBL" id="MEJ8543353.1"/>
    </source>
</evidence>
<protein>
    <submittedName>
        <fullName evidence="2">Uncharacterized protein</fullName>
    </submittedName>
</protein>
<keyword evidence="3" id="KW-1185">Reference proteome</keyword>
<sequence length="205" mass="22803">MDRKIPIIAALVAVLIITPVLAVEVFDEAIFSQIPYSYTSYTSIPANKPGEGSLGGYYSINGRGRDFNFRIVLPGAENFDTHEVNGTRICYNESGLTGTGHIDEIDVTWNTITSLLRGDLKGAMFRTMLRGTYNMTCAAWTGGGAFINDGEKFRGNFTINGIETFFGGNFTLLEENGRMVIRADYIWHPQGKPSEAKRVRKDFYM</sequence>
<reference evidence="2" key="1">
    <citation type="submission" date="2022-09" db="EMBL/GenBank/DDBJ databases">
        <title>Characterization of three MwoI isoschizomers from sequenced genome and metagenomes.</title>
        <authorList>
            <person name="Fomenkov A."/>
            <person name="Xu S.Y."/>
            <person name="Roberts R.J."/>
        </authorList>
    </citation>
    <scope>NUCLEOTIDE SEQUENCE</scope>
    <source>
        <strain evidence="2">DSM 2970</strain>
    </source>
</reference>
<organism evidence="2">
    <name type="scientific">Methanothermobacter wolfeii</name>
    <name type="common">Methanobacterium wolfei</name>
    <dbReference type="NCBI Taxonomy" id="145261"/>
    <lineage>
        <taxon>Archaea</taxon>
        <taxon>Methanobacteriati</taxon>
        <taxon>Methanobacteriota</taxon>
        <taxon>Methanomada group</taxon>
        <taxon>Methanobacteria</taxon>
        <taxon>Methanobacteriales</taxon>
        <taxon>Methanobacteriaceae</taxon>
        <taxon>Methanothermobacter</taxon>
    </lineage>
</organism>
<accession>A0A9E7RVA3</accession>
<evidence type="ECO:0000313" key="3">
    <source>
        <dbReference type="Proteomes" id="UP001369247"/>
    </source>
</evidence>
<gene>
    <name evidence="2" type="ORF">N5910_03875</name>
    <name evidence="1" type="ORF">U2150_07630</name>
</gene>
<proteinExistence type="predicted"/>